<feature type="compositionally biased region" description="Polar residues" evidence="1">
    <location>
        <begin position="20"/>
        <end position="58"/>
    </location>
</feature>
<sequence length="245" mass="26869">MLKSPPYNLSQAQKAAEQISAASKSSRNNISDAKATKTTCTGNKENATSNGPSDLNSASRDDLSRSTSPFKSLPDVSISKAPSSLASSIYQAHGSLSHFESVGRAHTAVVRHDRRNQLPRSPVRVNLPSHNAYARGQATPALSSRNYDNSDGYNISANHHMPVNFGFDGGSDALSPEMNDAPTSNQHTNPNFDYKGVTTADYEIQRPDPRNQWHRGEVEDFFRDLAEKEQKEMLDHNRADTKRAA</sequence>
<evidence type="ECO:0000256" key="1">
    <source>
        <dbReference type="SAM" id="MobiDB-lite"/>
    </source>
</evidence>
<dbReference type="Proteomes" id="UP001276659">
    <property type="component" value="Unassembled WGS sequence"/>
</dbReference>
<evidence type="ECO:0000313" key="3">
    <source>
        <dbReference type="Proteomes" id="UP001276659"/>
    </source>
</evidence>
<protein>
    <submittedName>
        <fullName evidence="2">Uncharacterized protein</fullName>
    </submittedName>
</protein>
<dbReference type="AlphaFoldDB" id="A0AAD9Z7I9"/>
<evidence type="ECO:0000313" key="2">
    <source>
        <dbReference type="EMBL" id="KAK3172263.1"/>
    </source>
</evidence>
<feature type="region of interest" description="Disordered" evidence="1">
    <location>
        <begin position="1"/>
        <end position="77"/>
    </location>
</feature>
<reference evidence="2" key="1">
    <citation type="submission" date="2022-11" db="EMBL/GenBank/DDBJ databases">
        <title>Chromosomal genome sequence assembly and mating type (MAT) locus characterization of the leprose asexual lichenized fungus Lepraria neglecta (Nyl.) Erichsen.</title>
        <authorList>
            <person name="Allen J.L."/>
            <person name="Pfeffer B."/>
        </authorList>
    </citation>
    <scope>NUCLEOTIDE SEQUENCE</scope>
    <source>
        <strain evidence="2">Allen 5258</strain>
    </source>
</reference>
<proteinExistence type="predicted"/>
<name>A0AAD9Z7I9_9LECA</name>
<gene>
    <name evidence="2" type="ORF">OEA41_005583</name>
</gene>
<organism evidence="2 3">
    <name type="scientific">Lepraria neglecta</name>
    <dbReference type="NCBI Taxonomy" id="209136"/>
    <lineage>
        <taxon>Eukaryota</taxon>
        <taxon>Fungi</taxon>
        <taxon>Dikarya</taxon>
        <taxon>Ascomycota</taxon>
        <taxon>Pezizomycotina</taxon>
        <taxon>Lecanoromycetes</taxon>
        <taxon>OSLEUM clade</taxon>
        <taxon>Lecanoromycetidae</taxon>
        <taxon>Lecanorales</taxon>
        <taxon>Lecanorineae</taxon>
        <taxon>Stereocaulaceae</taxon>
        <taxon>Lepraria</taxon>
    </lineage>
</organism>
<dbReference type="EMBL" id="JASNWA010000007">
    <property type="protein sequence ID" value="KAK3172263.1"/>
    <property type="molecule type" value="Genomic_DNA"/>
</dbReference>
<keyword evidence="3" id="KW-1185">Reference proteome</keyword>
<comment type="caution">
    <text evidence="2">The sequence shown here is derived from an EMBL/GenBank/DDBJ whole genome shotgun (WGS) entry which is preliminary data.</text>
</comment>
<accession>A0AAD9Z7I9</accession>